<name>A0A1G1T837_9BACT</name>
<organism evidence="2 3">
    <name type="scientific">Hymenobacter glacialis</name>
    <dbReference type="NCBI Taxonomy" id="1908236"/>
    <lineage>
        <taxon>Bacteria</taxon>
        <taxon>Pseudomonadati</taxon>
        <taxon>Bacteroidota</taxon>
        <taxon>Cytophagia</taxon>
        <taxon>Cytophagales</taxon>
        <taxon>Hymenobacteraceae</taxon>
        <taxon>Hymenobacter</taxon>
    </lineage>
</organism>
<sequence>MDYSKLYRPSALNSFQFIALTGLLMSAGAHLILFYFVSRPMPAGFNWLYVCWAAFYAVGTLINLFGKPNEGHHHHH</sequence>
<gene>
    <name evidence="2" type="ORF">BEN48_00250</name>
</gene>
<proteinExistence type="predicted"/>
<dbReference type="Proteomes" id="UP000177791">
    <property type="component" value="Unassembled WGS sequence"/>
</dbReference>
<accession>A0A1G1T837</accession>
<dbReference type="OrthoDB" id="886697at2"/>
<keyword evidence="1" id="KW-0812">Transmembrane</keyword>
<evidence type="ECO:0000256" key="1">
    <source>
        <dbReference type="SAM" id="Phobius"/>
    </source>
</evidence>
<keyword evidence="3" id="KW-1185">Reference proteome</keyword>
<keyword evidence="1" id="KW-0472">Membrane</keyword>
<dbReference type="AlphaFoldDB" id="A0A1G1T837"/>
<evidence type="ECO:0000313" key="2">
    <source>
        <dbReference type="EMBL" id="OGX87004.1"/>
    </source>
</evidence>
<feature type="transmembrane region" description="Helical" evidence="1">
    <location>
        <begin position="12"/>
        <end position="35"/>
    </location>
</feature>
<feature type="transmembrane region" description="Helical" evidence="1">
    <location>
        <begin position="47"/>
        <end position="66"/>
    </location>
</feature>
<protein>
    <submittedName>
        <fullName evidence="2">Uncharacterized protein</fullName>
    </submittedName>
</protein>
<dbReference type="EMBL" id="MDZC01000046">
    <property type="protein sequence ID" value="OGX87004.1"/>
    <property type="molecule type" value="Genomic_DNA"/>
</dbReference>
<comment type="caution">
    <text evidence="2">The sequence shown here is derived from an EMBL/GenBank/DDBJ whole genome shotgun (WGS) entry which is preliminary data.</text>
</comment>
<reference evidence="2 3" key="1">
    <citation type="submission" date="2016-08" db="EMBL/GenBank/DDBJ databases">
        <title>Hymenobacter coccineus sp. nov., Hymenobacter lapidarius sp. nov. and Hymenobacter glacialis sp. nov., isolated from Antarctic soil.</title>
        <authorList>
            <person name="Sedlacek I."/>
            <person name="Kralova S."/>
            <person name="Kyrova K."/>
            <person name="Maslanova I."/>
            <person name="Stankova E."/>
            <person name="Vrbovska V."/>
            <person name="Nemec M."/>
            <person name="Bartak M."/>
            <person name="Svec P."/>
            <person name="Busse H.-J."/>
            <person name="Pantucek R."/>
        </authorList>
    </citation>
    <scope>NUCLEOTIDE SEQUENCE [LARGE SCALE GENOMIC DNA]</scope>
    <source>
        <strain evidence="2 3">CCM 8648</strain>
    </source>
</reference>
<keyword evidence="1" id="KW-1133">Transmembrane helix</keyword>
<evidence type="ECO:0000313" key="3">
    <source>
        <dbReference type="Proteomes" id="UP000177791"/>
    </source>
</evidence>
<dbReference type="STRING" id="1908236.BEN48_00250"/>
<dbReference type="RefSeq" id="WP_070733627.1">
    <property type="nucleotide sequence ID" value="NZ_MDZC01000046.1"/>
</dbReference>